<dbReference type="CDD" id="cd08474">
    <property type="entry name" value="PBP2_CrgA_like_5"/>
    <property type="match status" value="1"/>
</dbReference>
<evidence type="ECO:0000313" key="6">
    <source>
        <dbReference type="EMBL" id="MFK2855170.1"/>
    </source>
</evidence>
<name>A0ABW8IJ00_9GAMM</name>
<dbReference type="RefSeq" id="WP_380006625.1">
    <property type="nucleotide sequence ID" value="NZ_JADIKI010000023.1"/>
</dbReference>
<dbReference type="PANTHER" id="PTHR30537">
    <property type="entry name" value="HTH-TYPE TRANSCRIPTIONAL REGULATOR"/>
    <property type="match status" value="1"/>
</dbReference>
<evidence type="ECO:0000256" key="4">
    <source>
        <dbReference type="ARBA" id="ARBA00023163"/>
    </source>
</evidence>
<feature type="domain" description="HTH lysR-type" evidence="5">
    <location>
        <begin position="4"/>
        <end position="61"/>
    </location>
</feature>
<evidence type="ECO:0000313" key="7">
    <source>
        <dbReference type="Proteomes" id="UP001620409"/>
    </source>
</evidence>
<dbReference type="Pfam" id="PF03466">
    <property type="entry name" value="LysR_substrate"/>
    <property type="match status" value="1"/>
</dbReference>
<comment type="caution">
    <text evidence="6">The sequence shown here is derived from an EMBL/GenBank/DDBJ whole genome shotgun (WGS) entry which is preliminary data.</text>
</comment>
<organism evidence="6 7">
    <name type="scientific">Dyella humi</name>
    <dbReference type="NCBI Taxonomy" id="1770547"/>
    <lineage>
        <taxon>Bacteria</taxon>
        <taxon>Pseudomonadati</taxon>
        <taxon>Pseudomonadota</taxon>
        <taxon>Gammaproteobacteria</taxon>
        <taxon>Lysobacterales</taxon>
        <taxon>Rhodanobacteraceae</taxon>
        <taxon>Dyella</taxon>
    </lineage>
</organism>
<dbReference type="InterPro" id="IPR005119">
    <property type="entry name" value="LysR_subst-bd"/>
</dbReference>
<dbReference type="InterPro" id="IPR000847">
    <property type="entry name" value="LysR_HTH_N"/>
</dbReference>
<dbReference type="EMBL" id="JADIKI010000023">
    <property type="protein sequence ID" value="MFK2855170.1"/>
    <property type="molecule type" value="Genomic_DNA"/>
</dbReference>
<dbReference type="Gene3D" id="3.40.190.290">
    <property type="match status" value="1"/>
</dbReference>
<evidence type="ECO:0000259" key="5">
    <source>
        <dbReference type="PROSITE" id="PS50931"/>
    </source>
</evidence>
<dbReference type="PROSITE" id="PS50931">
    <property type="entry name" value="HTH_LYSR"/>
    <property type="match status" value="1"/>
</dbReference>
<dbReference type="PANTHER" id="PTHR30537:SF1">
    <property type="entry name" value="HTH-TYPE TRANSCRIPTIONAL REGULATOR PGRR"/>
    <property type="match status" value="1"/>
</dbReference>
<proteinExistence type="inferred from homology"/>
<protein>
    <submittedName>
        <fullName evidence="6">LysR family transcriptional regulator</fullName>
    </submittedName>
</protein>
<comment type="similarity">
    <text evidence="1">Belongs to the LysR transcriptional regulatory family.</text>
</comment>
<reference evidence="6 7" key="1">
    <citation type="submission" date="2020-10" db="EMBL/GenBank/DDBJ databases">
        <title>Phylogeny of dyella-like bacteria.</title>
        <authorList>
            <person name="Fu J."/>
        </authorList>
    </citation>
    <scope>NUCLEOTIDE SEQUENCE [LARGE SCALE GENOMIC DNA]</scope>
    <source>
        <strain evidence="6 7">DHG40</strain>
    </source>
</reference>
<keyword evidence="2" id="KW-0805">Transcription regulation</keyword>
<dbReference type="InterPro" id="IPR058163">
    <property type="entry name" value="LysR-type_TF_proteobact-type"/>
</dbReference>
<dbReference type="SUPFAM" id="SSF53850">
    <property type="entry name" value="Periplasmic binding protein-like II"/>
    <property type="match status" value="1"/>
</dbReference>
<sequence>MPRETFSDLLAFLAVAREGSFTRAAAQLGVSQSALSHTIRALETRLGLRLLTRTTRSVSPTEAGERLLRTVGPRFEEIEAELSALSELRDKPAGTVRITTAEHAVNSVLWPKLAKVLPDYPDIKVEISVDYGLTDIVAQRYDAGVRLGDQVEKDMIAVRIAPDMRMAVVGAPAYFARRTRPQKPQDLAAHDCINLRLPTHGGLMAWEFARKGHELKARVEGQWVFNTSSAILRAALAGFGLAYLPDDMVQRHVSEGHLERVLENWCPTFPGYHLYYPSRRQSARALAVVIEALRYNGPL</sequence>
<keyword evidence="3" id="KW-0238">DNA-binding</keyword>
<dbReference type="Gene3D" id="1.10.10.10">
    <property type="entry name" value="Winged helix-like DNA-binding domain superfamily/Winged helix DNA-binding domain"/>
    <property type="match status" value="1"/>
</dbReference>
<keyword evidence="7" id="KW-1185">Reference proteome</keyword>
<keyword evidence="4" id="KW-0804">Transcription</keyword>
<dbReference type="InterPro" id="IPR036388">
    <property type="entry name" value="WH-like_DNA-bd_sf"/>
</dbReference>
<dbReference type="InterPro" id="IPR036390">
    <property type="entry name" value="WH_DNA-bd_sf"/>
</dbReference>
<dbReference type="Pfam" id="PF00126">
    <property type="entry name" value="HTH_1"/>
    <property type="match status" value="1"/>
</dbReference>
<accession>A0ABW8IJ00</accession>
<evidence type="ECO:0000256" key="3">
    <source>
        <dbReference type="ARBA" id="ARBA00023125"/>
    </source>
</evidence>
<gene>
    <name evidence="6" type="ORF">ISP18_11255</name>
</gene>
<evidence type="ECO:0000256" key="2">
    <source>
        <dbReference type="ARBA" id="ARBA00023015"/>
    </source>
</evidence>
<evidence type="ECO:0000256" key="1">
    <source>
        <dbReference type="ARBA" id="ARBA00009437"/>
    </source>
</evidence>
<dbReference type="SUPFAM" id="SSF46785">
    <property type="entry name" value="Winged helix' DNA-binding domain"/>
    <property type="match status" value="1"/>
</dbReference>
<dbReference type="PRINTS" id="PR00039">
    <property type="entry name" value="HTHLYSR"/>
</dbReference>
<dbReference type="Proteomes" id="UP001620409">
    <property type="component" value="Unassembled WGS sequence"/>
</dbReference>